<comment type="caution">
    <text evidence="1">The sequence shown here is derived from an EMBL/GenBank/DDBJ whole genome shotgun (WGS) entry which is preliminary data.</text>
</comment>
<dbReference type="EMBL" id="JADGJD010000008">
    <property type="protein sequence ID" value="KAJ3057214.1"/>
    <property type="molecule type" value="Genomic_DNA"/>
</dbReference>
<sequence>MSSAVNSTRSLTLLTINDDILLSILECAELQSMHSLERTYIRLHSFLRNSRTILALLRSESHPNPLLTLMRFPALAVYNSGVILDVLLTGPKPPLFHVEMLLWVLAYRWKFGAAATKVQSKAAEWYGADIVGKIKGSVDLASARLEPLAEPRPIEKSIIRGFFTLKAFEDLFTSRQMDRYERWAHLTRMLEGEGFPLVVYFQCRERVNPHVERAILYDTRIGQSLRLSDIFSRLPLYSCKPDLKRVLFFLYKAATTSEKEEFRNIIRTKVETGDFRAFDYIRQNYWNIYKTAAHTPTFKNNLLRYLIRHSKSLPQMSTLILDPDITISLPELHNDIIILMREDKPLIGWLTFTRLFRLHHRAIRVIEPAGNAVETLMLQTINVAEWMSPGSGELPGLVNPPTTDYFSVLEGWIKDGTSDWRPSVAACEIMKMRGECRRRVRTLGLLEWLQNERGRMDERARNALQPLRG</sequence>
<gene>
    <name evidence="1" type="ORF">HK097_010574</name>
</gene>
<proteinExistence type="predicted"/>
<reference evidence="1" key="1">
    <citation type="submission" date="2020-05" db="EMBL/GenBank/DDBJ databases">
        <title>Phylogenomic resolution of chytrid fungi.</title>
        <authorList>
            <person name="Stajich J.E."/>
            <person name="Amses K."/>
            <person name="Simmons R."/>
            <person name="Seto K."/>
            <person name="Myers J."/>
            <person name="Bonds A."/>
            <person name="Quandt C.A."/>
            <person name="Barry K."/>
            <person name="Liu P."/>
            <person name="Grigoriev I."/>
            <person name="Longcore J.E."/>
            <person name="James T.Y."/>
        </authorList>
    </citation>
    <scope>NUCLEOTIDE SEQUENCE</scope>
    <source>
        <strain evidence="1">JEL0318</strain>
    </source>
</reference>
<name>A0AAD5SLX8_9FUNG</name>
<keyword evidence="2" id="KW-1185">Reference proteome</keyword>
<evidence type="ECO:0000313" key="1">
    <source>
        <dbReference type="EMBL" id="KAJ3057214.1"/>
    </source>
</evidence>
<dbReference type="Proteomes" id="UP001212841">
    <property type="component" value="Unassembled WGS sequence"/>
</dbReference>
<organism evidence="1 2">
    <name type="scientific">Rhizophlyctis rosea</name>
    <dbReference type="NCBI Taxonomy" id="64517"/>
    <lineage>
        <taxon>Eukaryota</taxon>
        <taxon>Fungi</taxon>
        <taxon>Fungi incertae sedis</taxon>
        <taxon>Chytridiomycota</taxon>
        <taxon>Chytridiomycota incertae sedis</taxon>
        <taxon>Chytridiomycetes</taxon>
        <taxon>Rhizophlyctidales</taxon>
        <taxon>Rhizophlyctidaceae</taxon>
        <taxon>Rhizophlyctis</taxon>
    </lineage>
</organism>
<accession>A0AAD5SLX8</accession>
<evidence type="ECO:0000313" key="2">
    <source>
        <dbReference type="Proteomes" id="UP001212841"/>
    </source>
</evidence>
<protein>
    <submittedName>
        <fullName evidence="1">Uncharacterized protein</fullName>
    </submittedName>
</protein>
<dbReference type="AlphaFoldDB" id="A0AAD5SLX8"/>